<sequence>MGSMVISGGTDGIGRAVALAHLERGGEAAVIGRDAAKGAAFLEAAAALGAAGRAHFVRADLSLVAGTRAAIEEIRGIFTKVDALVLCARHYRSTRRVTAEGFEHTFALYYLSRFVLTHEMADLLDAADAPVVLNVAGVPGAGADAVDWNDLQGERGYHGMRALAQAGRLTDLLGIASAQDRVSAKARYVLLFPGVVATSFSGEYDAATAAEVEALRAGATPVDEAIVPILDVLEHPPAEPLSAFDAGRRIDVDTPAFDVGPARRLHAETVRLLSPLASAEPGVSPAKLRRLLDRPVFATVATVQPDGSPHQSVVWVTRDGDDVLFAVAVGSRKGRNLRRDPRVSVLLTPPEAPYTYAAVHGTAAMRADGGDALRDALAVKYTGMTYAEHNRDAAARHGEVAMAVVRVTPERVVGRL</sequence>
<evidence type="ECO:0000313" key="3">
    <source>
        <dbReference type="EMBL" id="TQM11987.1"/>
    </source>
</evidence>
<reference evidence="3 4" key="1">
    <citation type="submission" date="2019-06" db="EMBL/GenBank/DDBJ databases">
        <title>Sequencing the genomes of 1000 actinobacteria strains.</title>
        <authorList>
            <person name="Klenk H.-P."/>
        </authorList>
    </citation>
    <scope>NUCLEOTIDE SEQUENCE [LARGE SCALE GENOMIC DNA]</scope>
    <source>
        <strain evidence="3 4">DSM 45301</strain>
    </source>
</reference>
<dbReference type="EMBL" id="VFPA01000002">
    <property type="protein sequence ID" value="TQM11987.1"/>
    <property type="molecule type" value="Genomic_DNA"/>
</dbReference>
<dbReference type="InterPro" id="IPR011576">
    <property type="entry name" value="Pyridox_Oxase_N"/>
</dbReference>
<dbReference type="Gene3D" id="2.30.110.10">
    <property type="entry name" value="Electron Transport, Fmn-binding Protein, Chain A"/>
    <property type="match status" value="1"/>
</dbReference>
<organism evidence="3 4">
    <name type="scientific">Pseudonocardia kunmingensis</name>
    <dbReference type="NCBI Taxonomy" id="630975"/>
    <lineage>
        <taxon>Bacteria</taxon>
        <taxon>Bacillati</taxon>
        <taxon>Actinomycetota</taxon>
        <taxon>Actinomycetes</taxon>
        <taxon>Pseudonocardiales</taxon>
        <taxon>Pseudonocardiaceae</taxon>
        <taxon>Pseudonocardia</taxon>
    </lineage>
</organism>
<dbReference type="PANTHER" id="PTHR47534">
    <property type="entry name" value="YALI0E05731P"/>
    <property type="match status" value="1"/>
</dbReference>
<evidence type="ECO:0000313" key="4">
    <source>
        <dbReference type="Proteomes" id="UP000315677"/>
    </source>
</evidence>
<dbReference type="InterPro" id="IPR036291">
    <property type="entry name" value="NAD(P)-bd_dom_sf"/>
</dbReference>
<keyword evidence="4" id="KW-1185">Reference proteome</keyword>
<comment type="caution">
    <text evidence="3">The sequence shown here is derived from an EMBL/GenBank/DDBJ whole genome shotgun (WGS) entry which is preliminary data.</text>
</comment>
<dbReference type="Proteomes" id="UP000315677">
    <property type="component" value="Unassembled WGS sequence"/>
</dbReference>
<feature type="domain" description="Pyridoxamine 5'-phosphate oxidase N-terminal" evidence="2">
    <location>
        <begin position="286"/>
        <end position="412"/>
    </location>
</feature>
<dbReference type="GO" id="GO:0016491">
    <property type="term" value="F:oxidoreductase activity"/>
    <property type="evidence" value="ECO:0007669"/>
    <property type="project" value="UniProtKB-KW"/>
</dbReference>
<dbReference type="SUPFAM" id="SSF50475">
    <property type="entry name" value="FMN-binding split barrel"/>
    <property type="match status" value="1"/>
</dbReference>
<dbReference type="InterPro" id="IPR019920">
    <property type="entry name" value="F420-binding_dom_put"/>
</dbReference>
<keyword evidence="1" id="KW-0560">Oxidoreductase</keyword>
<dbReference type="Gene3D" id="3.40.50.720">
    <property type="entry name" value="NAD(P)-binding Rossmann-like Domain"/>
    <property type="match status" value="1"/>
</dbReference>
<dbReference type="AlphaFoldDB" id="A0A543DRM4"/>
<evidence type="ECO:0000256" key="1">
    <source>
        <dbReference type="ARBA" id="ARBA00023002"/>
    </source>
</evidence>
<name>A0A543DRM4_9PSEU</name>
<dbReference type="InterPro" id="IPR012349">
    <property type="entry name" value="Split_barrel_FMN-bd"/>
</dbReference>
<protein>
    <submittedName>
        <fullName evidence="3">PPOX class probable F420-dependent enzyme</fullName>
    </submittedName>
</protein>
<accession>A0A543DRM4</accession>
<dbReference type="InterPro" id="IPR052228">
    <property type="entry name" value="Sec_Metab_Biosynth_Oxidored"/>
</dbReference>
<gene>
    <name evidence="3" type="ORF">FB558_4560</name>
</gene>
<dbReference type="Pfam" id="PF00106">
    <property type="entry name" value="adh_short"/>
    <property type="match status" value="1"/>
</dbReference>
<dbReference type="SUPFAM" id="SSF51735">
    <property type="entry name" value="NAD(P)-binding Rossmann-fold domains"/>
    <property type="match status" value="1"/>
</dbReference>
<dbReference type="PANTHER" id="PTHR47534:SF3">
    <property type="entry name" value="ALCOHOL DEHYDROGENASE-LIKE C-TERMINAL DOMAIN-CONTAINING PROTEIN"/>
    <property type="match status" value="1"/>
</dbReference>
<evidence type="ECO:0000259" key="2">
    <source>
        <dbReference type="Pfam" id="PF01243"/>
    </source>
</evidence>
<proteinExistence type="predicted"/>
<dbReference type="InterPro" id="IPR002347">
    <property type="entry name" value="SDR_fam"/>
</dbReference>
<dbReference type="Pfam" id="PF01243">
    <property type="entry name" value="PNPOx_N"/>
    <property type="match status" value="1"/>
</dbReference>
<dbReference type="NCBIfam" id="TIGR03618">
    <property type="entry name" value="Rv1155_F420"/>
    <property type="match status" value="1"/>
</dbReference>